<dbReference type="EMBL" id="RCMG01001495">
    <property type="protein sequence ID" value="KAG2825970.1"/>
    <property type="molecule type" value="Genomic_DNA"/>
</dbReference>
<dbReference type="GO" id="GO:0004519">
    <property type="term" value="F:endonuclease activity"/>
    <property type="evidence" value="ECO:0007669"/>
    <property type="project" value="UniProtKB-KW"/>
</dbReference>
<evidence type="ECO:0000256" key="6">
    <source>
        <dbReference type="ARBA" id="ARBA00022908"/>
    </source>
</evidence>
<dbReference type="PANTHER" id="PTHR42648:SF11">
    <property type="entry name" value="TRANSPOSON TY4-P GAG-POL POLYPROTEIN"/>
    <property type="match status" value="1"/>
</dbReference>
<dbReference type="GO" id="GO:0046872">
    <property type="term" value="F:metal ion binding"/>
    <property type="evidence" value="ECO:0007669"/>
    <property type="project" value="UniProtKB-KW"/>
</dbReference>
<dbReference type="EMBL" id="RCMV01001763">
    <property type="protein sequence ID" value="KAG3206936.1"/>
    <property type="molecule type" value="Genomic_DNA"/>
</dbReference>
<evidence type="ECO:0000313" key="10">
    <source>
        <dbReference type="EMBL" id="KAG2825970.1"/>
    </source>
</evidence>
<evidence type="ECO:0000256" key="2">
    <source>
        <dbReference type="ARBA" id="ARBA00022723"/>
    </source>
</evidence>
<keyword evidence="2" id="KW-0479">Metal-binding</keyword>
<dbReference type="PANTHER" id="PTHR42648">
    <property type="entry name" value="TRANSPOSASE, PUTATIVE-RELATED"/>
    <property type="match status" value="1"/>
</dbReference>
<sequence length="119" mass="13303">MAEGVLRLTDGVKTDDFCAGCCMGKMRADDFPRHPENLGKSAGVLDLVHTGVMGPMQIKTPGGCTYMVAFIDDYSRHMTVYSMKAKSDVLSKFMIYKGAMENATDNKIKRLHCRFRKKN</sequence>
<accession>A0A8T1EU37</accession>
<evidence type="ECO:0008006" key="15">
    <source>
        <dbReference type="Google" id="ProtNLM"/>
    </source>
</evidence>
<keyword evidence="7" id="KW-0695">RNA-directed DNA polymerase</keyword>
<evidence type="ECO:0000256" key="7">
    <source>
        <dbReference type="ARBA" id="ARBA00022918"/>
    </source>
</evidence>
<gene>
    <name evidence="10" type="ORF">PC113_g21842</name>
    <name evidence="11" type="ORF">PC115_g21988</name>
    <name evidence="12" type="ORF">PC118_g21759</name>
    <name evidence="13" type="ORF">PC129_g21577</name>
</gene>
<organism evidence="12 14">
    <name type="scientific">Phytophthora cactorum</name>
    <dbReference type="NCBI Taxonomy" id="29920"/>
    <lineage>
        <taxon>Eukaryota</taxon>
        <taxon>Sar</taxon>
        <taxon>Stramenopiles</taxon>
        <taxon>Oomycota</taxon>
        <taxon>Peronosporomycetes</taxon>
        <taxon>Peronosporales</taxon>
        <taxon>Peronosporaceae</taxon>
        <taxon>Phytophthora</taxon>
    </lineage>
</organism>
<dbReference type="GO" id="GO:0006310">
    <property type="term" value="P:DNA recombination"/>
    <property type="evidence" value="ECO:0007669"/>
    <property type="project" value="UniProtKB-KW"/>
</dbReference>
<dbReference type="InterPro" id="IPR039537">
    <property type="entry name" value="Retrotran_Ty1/copia-like"/>
</dbReference>
<dbReference type="GO" id="GO:0016787">
    <property type="term" value="F:hydrolase activity"/>
    <property type="evidence" value="ECO:0007669"/>
    <property type="project" value="UniProtKB-KW"/>
</dbReference>
<evidence type="ECO:0000313" key="12">
    <source>
        <dbReference type="EMBL" id="KAG2961821.1"/>
    </source>
</evidence>
<evidence type="ECO:0000256" key="4">
    <source>
        <dbReference type="ARBA" id="ARBA00022801"/>
    </source>
</evidence>
<proteinExistence type="predicted"/>
<protein>
    <recommendedName>
        <fullName evidence="15">Integrase catalytic domain-containing protein</fullName>
    </recommendedName>
</protein>
<dbReference type="EMBL" id="RCMI01001679">
    <property type="protein sequence ID" value="KAG2882271.1"/>
    <property type="molecule type" value="Genomic_DNA"/>
</dbReference>
<dbReference type="InterPro" id="IPR012337">
    <property type="entry name" value="RNaseH-like_sf"/>
</dbReference>
<evidence type="ECO:0000256" key="9">
    <source>
        <dbReference type="ARBA" id="ARBA00023172"/>
    </source>
</evidence>
<keyword evidence="4" id="KW-0378">Hydrolase</keyword>
<dbReference type="GO" id="GO:0015074">
    <property type="term" value="P:DNA integration"/>
    <property type="evidence" value="ECO:0007669"/>
    <property type="project" value="UniProtKB-KW"/>
</dbReference>
<dbReference type="GO" id="GO:0003887">
    <property type="term" value="F:DNA-directed DNA polymerase activity"/>
    <property type="evidence" value="ECO:0007669"/>
    <property type="project" value="UniProtKB-KW"/>
</dbReference>
<dbReference type="VEuPathDB" id="FungiDB:PC110_g1"/>
<evidence type="ECO:0000313" key="14">
    <source>
        <dbReference type="Proteomes" id="UP000697107"/>
    </source>
</evidence>
<dbReference type="Proteomes" id="UP000735874">
    <property type="component" value="Unassembled WGS sequence"/>
</dbReference>
<dbReference type="AlphaFoldDB" id="A0A8T1EU37"/>
<keyword evidence="3" id="KW-0255">Endonuclease</keyword>
<evidence type="ECO:0000256" key="5">
    <source>
        <dbReference type="ARBA" id="ARBA00022842"/>
    </source>
</evidence>
<dbReference type="Proteomes" id="UP000774804">
    <property type="component" value="Unassembled WGS sequence"/>
</dbReference>
<dbReference type="InterPro" id="IPR036397">
    <property type="entry name" value="RNaseH_sf"/>
</dbReference>
<dbReference type="SUPFAM" id="SSF53098">
    <property type="entry name" value="Ribonuclease H-like"/>
    <property type="match status" value="1"/>
</dbReference>
<dbReference type="GO" id="GO:0003676">
    <property type="term" value="F:nucleic acid binding"/>
    <property type="evidence" value="ECO:0007669"/>
    <property type="project" value="InterPro"/>
</dbReference>
<evidence type="ECO:0000256" key="8">
    <source>
        <dbReference type="ARBA" id="ARBA00022932"/>
    </source>
</evidence>
<dbReference type="GO" id="GO:0003964">
    <property type="term" value="F:RNA-directed DNA polymerase activity"/>
    <property type="evidence" value="ECO:0007669"/>
    <property type="project" value="UniProtKB-KW"/>
</dbReference>
<dbReference type="Gene3D" id="3.30.420.10">
    <property type="entry name" value="Ribonuclease H-like superfamily/Ribonuclease H"/>
    <property type="match status" value="1"/>
</dbReference>
<dbReference type="Proteomes" id="UP000697107">
    <property type="component" value="Unassembled WGS sequence"/>
</dbReference>
<evidence type="ECO:0000313" key="13">
    <source>
        <dbReference type="EMBL" id="KAG3206936.1"/>
    </source>
</evidence>
<name>A0A8T1EU37_9STRA</name>
<keyword evidence="5" id="KW-0460">Magnesium</keyword>
<comment type="caution">
    <text evidence="12">The sequence shown here is derived from an EMBL/GenBank/DDBJ whole genome shotgun (WGS) entry which is preliminary data.</text>
</comment>
<evidence type="ECO:0000256" key="1">
    <source>
        <dbReference type="ARBA" id="ARBA00022722"/>
    </source>
</evidence>
<keyword evidence="8" id="KW-0239">DNA-directed DNA polymerase</keyword>
<keyword evidence="1" id="KW-0540">Nuclease</keyword>
<dbReference type="EMBL" id="RCML01001544">
    <property type="protein sequence ID" value="KAG2961821.1"/>
    <property type="molecule type" value="Genomic_DNA"/>
</dbReference>
<evidence type="ECO:0000313" key="11">
    <source>
        <dbReference type="EMBL" id="KAG2882271.1"/>
    </source>
</evidence>
<keyword evidence="8" id="KW-0548">Nucleotidyltransferase</keyword>
<reference evidence="12" key="1">
    <citation type="submission" date="2018-10" db="EMBL/GenBank/DDBJ databases">
        <title>Effector identification in a new, highly contiguous assembly of the strawberry crown rot pathogen Phytophthora cactorum.</title>
        <authorList>
            <person name="Armitage A.D."/>
            <person name="Nellist C.F."/>
            <person name="Bates H."/>
            <person name="Vickerstaff R.J."/>
            <person name="Harrison R.J."/>
        </authorList>
    </citation>
    <scope>NUCLEOTIDE SEQUENCE</scope>
    <source>
        <strain evidence="10">15-7</strain>
        <strain evidence="11">4032</strain>
        <strain evidence="12">P415</strain>
        <strain evidence="13">P421</strain>
    </source>
</reference>
<keyword evidence="6" id="KW-0229">DNA integration</keyword>
<dbReference type="Proteomes" id="UP000760860">
    <property type="component" value="Unassembled WGS sequence"/>
</dbReference>
<evidence type="ECO:0000256" key="3">
    <source>
        <dbReference type="ARBA" id="ARBA00022759"/>
    </source>
</evidence>
<keyword evidence="8" id="KW-0808">Transferase</keyword>
<keyword evidence="9" id="KW-0233">DNA recombination</keyword>